<feature type="domain" description="Uncharacterized protein TP-0789" evidence="2">
    <location>
        <begin position="74"/>
        <end position="254"/>
    </location>
</feature>
<dbReference type="SUPFAM" id="SSF89392">
    <property type="entry name" value="Prokaryotic lipoproteins and lipoprotein localization factors"/>
    <property type="match status" value="1"/>
</dbReference>
<dbReference type="Gene3D" id="2.50.20.10">
    <property type="entry name" value="Lipoprotein localisation LolA/LolB/LppX"/>
    <property type="match status" value="1"/>
</dbReference>
<dbReference type="OrthoDB" id="357718at2"/>
<dbReference type="Pfam" id="PF17131">
    <property type="entry name" value="LolA_like"/>
    <property type="match status" value="1"/>
</dbReference>
<protein>
    <submittedName>
        <fullName evidence="3">Outer membrane lipoprotein-sorting protein</fullName>
    </submittedName>
</protein>
<evidence type="ECO:0000313" key="3">
    <source>
        <dbReference type="EMBL" id="QED29641.1"/>
    </source>
</evidence>
<gene>
    <name evidence="3" type="ORF">FRD01_20855</name>
</gene>
<keyword evidence="3" id="KW-0449">Lipoprotein</keyword>
<evidence type="ECO:0000256" key="1">
    <source>
        <dbReference type="SAM" id="SignalP"/>
    </source>
</evidence>
<organism evidence="3 4">
    <name type="scientific">Microvenator marinus</name>
    <dbReference type="NCBI Taxonomy" id="2600177"/>
    <lineage>
        <taxon>Bacteria</taxon>
        <taxon>Deltaproteobacteria</taxon>
        <taxon>Bradymonadales</taxon>
        <taxon>Microvenatoraceae</taxon>
        <taxon>Microvenator</taxon>
    </lineage>
</organism>
<dbReference type="InterPro" id="IPR029046">
    <property type="entry name" value="LolA/LolB/LppX"/>
</dbReference>
<evidence type="ECO:0000259" key="2">
    <source>
        <dbReference type="Pfam" id="PF17131"/>
    </source>
</evidence>
<keyword evidence="1" id="KW-0732">Signal</keyword>
<keyword evidence="4" id="KW-1185">Reference proteome</keyword>
<dbReference type="InterPro" id="IPR033399">
    <property type="entry name" value="TP_0789-like"/>
</dbReference>
<sequence>MMQMGIFRLLIFMAALLPWSLSAEEPTKPLPTLEEVTKKLDDLYRSESSKSTVVMEIVNNRGKRTLTMDQWTRGEDNALIIIRKPAREAGTATLKTDEGLWNYAPRADRLIRVPSGLLSDSWMGSHFTNDDLVRESSYDDDFVGELSRVEEGGRKVLKVKLTPKKGTPVEFERLEYFLDEEAWVPIRADFYDKGKIYRKMEFRDVRDVDGKKVPFVMELSVMDKPGERTTISYTELRLNIEVPESTFTQQGLRRAAKQR</sequence>
<dbReference type="EMBL" id="CP042467">
    <property type="protein sequence ID" value="QED29641.1"/>
    <property type="molecule type" value="Genomic_DNA"/>
</dbReference>
<reference evidence="3 4" key="1">
    <citation type="submission" date="2019-08" db="EMBL/GenBank/DDBJ databases">
        <authorList>
            <person name="Liang Q."/>
        </authorList>
    </citation>
    <scope>NUCLEOTIDE SEQUENCE [LARGE SCALE GENOMIC DNA]</scope>
    <source>
        <strain evidence="3 4">V1718</strain>
    </source>
</reference>
<dbReference type="CDD" id="cd16329">
    <property type="entry name" value="LolA_like"/>
    <property type="match status" value="1"/>
</dbReference>
<name>A0A5B8XWS7_9DELT</name>
<proteinExistence type="predicted"/>
<accession>A0A5B8XWS7</accession>
<feature type="signal peptide" evidence="1">
    <location>
        <begin position="1"/>
        <end position="23"/>
    </location>
</feature>
<dbReference type="KEGG" id="bbae:FRD01_20855"/>
<dbReference type="Proteomes" id="UP000321595">
    <property type="component" value="Chromosome"/>
</dbReference>
<feature type="chain" id="PRO_5022753738" evidence="1">
    <location>
        <begin position="24"/>
        <end position="259"/>
    </location>
</feature>
<dbReference type="AlphaFoldDB" id="A0A5B8XWS7"/>
<evidence type="ECO:0000313" key="4">
    <source>
        <dbReference type="Proteomes" id="UP000321595"/>
    </source>
</evidence>